<evidence type="ECO:0000256" key="1">
    <source>
        <dbReference type="SAM" id="Phobius"/>
    </source>
</evidence>
<dbReference type="AlphaFoldDB" id="J2ZX26"/>
<comment type="caution">
    <text evidence="3">The sequence shown here is derived from an EMBL/GenBank/DDBJ whole genome shotgun (WGS) entry which is preliminary data.</text>
</comment>
<dbReference type="InterPro" id="IPR003675">
    <property type="entry name" value="Rce1/LyrA-like_dom"/>
</dbReference>
<dbReference type="GO" id="GO:0080120">
    <property type="term" value="P:CAAX-box protein maturation"/>
    <property type="evidence" value="ECO:0007669"/>
    <property type="project" value="UniProtKB-ARBA"/>
</dbReference>
<keyword evidence="1" id="KW-0812">Transmembrane</keyword>
<dbReference type="Pfam" id="PF02517">
    <property type="entry name" value="Rce1-like"/>
    <property type="match status" value="1"/>
</dbReference>
<dbReference type="EMBL" id="ALJD01000012">
    <property type="protein sequence ID" value="EJN57583.1"/>
    <property type="molecule type" value="Genomic_DNA"/>
</dbReference>
<organism evidence="3 4">
    <name type="scientific">Halogranum salarium B-1</name>
    <dbReference type="NCBI Taxonomy" id="1210908"/>
    <lineage>
        <taxon>Archaea</taxon>
        <taxon>Methanobacteriati</taxon>
        <taxon>Methanobacteriota</taxon>
        <taxon>Stenosarchaea group</taxon>
        <taxon>Halobacteria</taxon>
        <taxon>Halobacteriales</taxon>
        <taxon>Haloferacaceae</taxon>
    </lineage>
</organism>
<dbReference type="GO" id="GO:0004175">
    <property type="term" value="F:endopeptidase activity"/>
    <property type="evidence" value="ECO:0007669"/>
    <property type="project" value="UniProtKB-ARBA"/>
</dbReference>
<dbReference type="PATRIC" id="fig|1210908.3.peg.3729"/>
<sequence>MHLANYSGNPVAIVAGALMIAVIGSIFGALYERTGNLAVPVLVHAIYNTILMGLSYIVLSST</sequence>
<feature type="domain" description="CAAX prenyl protease 2/Lysostaphin resistance protein A-like" evidence="2">
    <location>
        <begin position="2"/>
        <end position="50"/>
    </location>
</feature>
<evidence type="ECO:0000259" key="2">
    <source>
        <dbReference type="Pfam" id="PF02517"/>
    </source>
</evidence>
<name>J2ZX26_9EURY</name>
<feature type="transmembrane region" description="Helical" evidence="1">
    <location>
        <begin position="12"/>
        <end position="31"/>
    </location>
</feature>
<keyword evidence="1" id="KW-1133">Transmembrane helix</keyword>
<accession>J2ZX26</accession>
<keyword evidence="1" id="KW-0472">Membrane</keyword>
<dbReference type="Proteomes" id="UP000007813">
    <property type="component" value="Unassembled WGS sequence"/>
</dbReference>
<reference evidence="3 4" key="1">
    <citation type="journal article" date="2012" name="J. Bacteriol.">
        <title>Draft Genome Sequence of the Extremely Halophilic Archaeon Halogranum salarium B-1T.</title>
        <authorList>
            <person name="Kim K.K."/>
            <person name="Lee K.C."/>
            <person name="Lee J.S."/>
        </authorList>
    </citation>
    <scope>NUCLEOTIDE SEQUENCE [LARGE SCALE GENOMIC DNA]</scope>
    <source>
        <strain evidence="3 4">B-1</strain>
    </source>
</reference>
<feature type="transmembrane region" description="Helical" evidence="1">
    <location>
        <begin position="37"/>
        <end position="59"/>
    </location>
</feature>
<protein>
    <recommendedName>
        <fullName evidence="2">CAAX prenyl protease 2/Lysostaphin resistance protein A-like domain-containing protein</fullName>
    </recommendedName>
</protein>
<gene>
    <name evidence="3" type="ORF">HSB1_39440</name>
</gene>
<evidence type="ECO:0000313" key="4">
    <source>
        <dbReference type="Proteomes" id="UP000007813"/>
    </source>
</evidence>
<evidence type="ECO:0000313" key="3">
    <source>
        <dbReference type="EMBL" id="EJN57583.1"/>
    </source>
</evidence>
<proteinExistence type="predicted"/>